<evidence type="ECO:0000256" key="14">
    <source>
        <dbReference type="SAM" id="SignalP"/>
    </source>
</evidence>
<dbReference type="InterPro" id="IPR005477">
    <property type="entry name" value="Dxylulose-5-P_synthase"/>
</dbReference>
<comment type="pathway">
    <text evidence="3">Metabolic intermediate biosynthesis; 1-deoxy-D-xylulose 5-phosphate biosynthesis; 1-deoxy-D-xylulose 5-phosphate from D-glyceraldehyde 3-phosphate and pyruvate: step 1/1.</text>
</comment>
<evidence type="ECO:0000256" key="6">
    <source>
        <dbReference type="ARBA" id="ARBA00013150"/>
    </source>
</evidence>
<dbReference type="EC" id="2.2.1.7" evidence="6"/>
<evidence type="ECO:0000256" key="13">
    <source>
        <dbReference type="SAM" id="MobiDB-lite"/>
    </source>
</evidence>
<accession>A0AB34ID38</accession>
<dbReference type="PROSITE" id="PS00801">
    <property type="entry name" value="TRANSKETOLASE_1"/>
    <property type="match status" value="1"/>
</dbReference>
<evidence type="ECO:0000256" key="8">
    <source>
        <dbReference type="ARBA" id="ARBA00022723"/>
    </source>
</evidence>
<evidence type="ECO:0000256" key="9">
    <source>
        <dbReference type="ARBA" id="ARBA00022842"/>
    </source>
</evidence>
<feature type="signal peptide" evidence="14">
    <location>
        <begin position="1"/>
        <end position="21"/>
    </location>
</feature>
<keyword evidence="11" id="KW-0786">Thiamine pyrophosphate</keyword>
<evidence type="ECO:0000256" key="1">
    <source>
        <dbReference type="ARBA" id="ARBA00001946"/>
    </source>
</evidence>
<comment type="cofactor">
    <cofactor evidence="1">
        <name>Mg(2+)</name>
        <dbReference type="ChEBI" id="CHEBI:18420"/>
    </cofactor>
</comment>
<dbReference type="InterPro" id="IPR005475">
    <property type="entry name" value="Transketolase-like_Pyr-bd"/>
</dbReference>
<keyword evidence="12" id="KW-0414">Isoprene biosynthesis</keyword>
<evidence type="ECO:0000256" key="12">
    <source>
        <dbReference type="ARBA" id="ARBA00023229"/>
    </source>
</evidence>
<gene>
    <name evidence="16" type="ORF">AB1Y20_016559</name>
</gene>
<evidence type="ECO:0000313" key="17">
    <source>
        <dbReference type="Proteomes" id="UP001515480"/>
    </source>
</evidence>
<dbReference type="InterPro" id="IPR049557">
    <property type="entry name" value="Transketolase_CS"/>
</dbReference>
<keyword evidence="14" id="KW-0732">Signal</keyword>
<dbReference type="CDD" id="cd07033">
    <property type="entry name" value="TPP_PYR_DXS_TK_like"/>
    <property type="match status" value="1"/>
</dbReference>
<evidence type="ECO:0000313" key="16">
    <source>
        <dbReference type="EMBL" id="KAL1495696.1"/>
    </source>
</evidence>
<dbReference type="PANTHER" id="PTHR43322">
    <property type="entry name" value="1-D-DEOXYXYLULOSE 5-PHOSPHATE SYNTHASE-RELATED"/>
    <property type="match status" value="1"/>
</dbReference>
<dbReference type="NCBIfam" id="NF003933">
    <property type="entry name" value="PRK05444.2-2"/>
    <property type="match status" value="1"/>
</dbReference>
<dbReference type="GO" id="GO:0008661">
    <property type="term" value="F:1-deoxy-D-xylulose-5-phosphate synthase activity"/>
    <property type="evidence" value="ECO:0007669"/>
    <property type="project" value="UniProtKB-EC"/>
</dbReference>
<keyword evidence="17" id="KW-1185">Reference proteome</keyword>
<dbReference type="InterPro" id="IPR033248">
    <property type="entry name" value="Transketolase_C"/>
</dbReference>
<name>A0AB34ID38_PRYPA</name>
<dbReference type="PANTHER" id="PTHR43322:SF5">
    <property type="entry name" value="1-DEOXY-D-XYLULOSE-5-PHOSPHATE SYNTHASE, CHLOROPLASTIC"/>
    <property type="match status" value="1"/>
</dbReference>
<dbReference type="InterPro" id="IPR029061">
    <property type="entry name" value="THDP-binding"/>
</dbReference>
<dbReference type="GO" id="GO:0046872">
    <property type="term" value="F:metal ion binding"/>
    <property type="evidence" value="ECO:0007669"/>
    <property type="project" value="UniProtKB-KW"/>
</dbReference>
<dbReference type="Pfam" id="PF02779">
    <property type="entry name" value="Transket_pyr"/>
    <property type="match status" value="1"/>
</dbReference>
<dbReference type="HAMAP" id="MF_00315">
    <property type="entry name" value="DXP_synth"/>
    <property type="match status" value="1"/>
</dbReference>
<dbReference type="Pfam" id="PF13292">
    <property type="entry name" value="DXP_synthase_N"/>
    <property type="match status" value="1"/>
</dbReference>
<feature type="compositionally biased region" description="Pro residues" evidence="13">
    <location>
        <begin position="47"/>
        <end position="59"/>
    </location>
</feature>
<dbReference type="Gene3D" id="3.40.50.920">
    <property type="match status" value="1"/>
</dbReference>
<evidence type="ECO:0000256" key="7">
    <source>
        <dbReference type="ARBA" id="ARBA00022679"/>
    </source>
</evidence>
<dbReference type="InterPro" id="IPR020826">
    <property type="entry name" value="Transketolase_BS"/>
</dbReference>
<feature type="region of interest" description="Disordered" evidence="13">
    <location>
        <begin position="30"/>
        <end position="63"/>
    </location>
</feature>
<feature type="domain" description="Transketolase-like pyrimidine-binding" evidence="15">
    <location>
        <begin position="392"/>
        <end position="557"/>
    </location>
</feature>
<evidence type="ECO:0000256" key="10">
    <source>
        <dbReference type="ARBA" id="ARBA00022977"/>
    </source>
</evidence>
<keyword evidence="7" id="KW-0808">Transferase</keyword>
<protein>
    <recommendedName>
        <fullName evidence="6">1-deoxy-D-xylulose-5-phosphate synthase</fullName>
        <ecNumber evidence="6">2.2.1.7</ecNumber>
    </recommendedName>
</protein>
<dbReference type="Gene3D" id="3.40.50.970">
    <property type="match status" value="2"/>
</dbReference>
<dbReference type="SUPFAM" id="SSF52922">
    <property type="entry name" value="TK C-terminal domain-like"/>
    <property type="match status" value="1"/>
</dbReference>
<dbReference type="SMART" id="SM00861">
    <property type="entry name" value="Transket_pyr"/>
    <property type="match status" value="1"/>
</dbReference>
<dbReference type="GO" id="GO:0019682">
    <property type="term" value="P:glyceraldehyde-3-phosphate metabolic process"/>
    <property type="evidence" value="ECO:0007669"/>
    <property type="project" value="UniProtKB-ARBA"/>
</dbReference>
<dbReference type="Proteomes" id="UP001515480">
    <property type="component" value="Unassembled WGS sequence"/>
</dbReference>
<reference evidence="16 17" key="1">
    <citation type="journal article" date="2024" name="Science">
        <title>Giant polyketide synthase enzymes in the biosynthesis of giant marine polyether toxins.</title>
        <authorList>
            <person name="Fallon T.R."/>
            <person name="Shende V.V."/>
            <person name="Wierzbicki I.H."/>
            <person name="Pendleton A.L."/>
            <person name="Watervoot N.F."/>
            <person name="Auber R.P."/>
            <person name="Gonzalez D.J."/>
            <person name="Wisecaver J.H."/>
            <person name="Moore B.S."/>
        </authorList>
    </citation>
    <scope>NUCLEOTIDE SEQUENCE [LARGE SCALE GENOMIC DNA]</scope>
    <source>
        <strain evidence="16 17">12B1</strain>
    </source>
</reference>
<evidence type="ECO:0000256" key="11">
    <source>
        <dbReference type="ARBA" id="ARBA00023052"/>
    </source>
</evidence>
<dbReference type="GO" id="GO:0016114">
    <property type="term" value="P:terpenoid biosynthetic process"/>
    <property type="evidence" value="ECO:0007669"/>
    <property type="project" value="InterPro"/>
</dbReference>
<dbReference type="NCBIfam" id="TIGR00204">
    <property type="entry name" value="dxs"/>
    <property type="match status" value="1"/>
</dbReference>
<comment type="cofactor">
    <cofactor evidence="2">
        <name>thiamine diphosphate</name>
        <dbReference type="ChEBI" id="CHEBI:58937"/>
    </cofactor>
</comment>
<evidence type="ECO:0000259" key="15">
    <source>
        <dbReference type="SMART" id="SM00861"/>
    </source>
</evidence>
<dbReference type="CDD" id="cd02007">
    <property type="entry name" value="TPP_DXS"/>
    <property type="match status" value="1"/>
</dbReference>
<sequence>MPSHPSQTLPCLALLLAGANALLPAPAALPSPPHASASASAHSLPSRAPPPRMLQPPQGPFVGPRTTPLLDMVRSPQDLKPFTINELKQLAHELRWETINAVSKTGGHLGSSLGVVELTVALHKVFNAPQDPIIWDVSHQVYPHKILTGRRHRMHTLRQAGGLSGFAKRKESEYDNFGAGHSTTSISAALGMQTAFELQGRHERHSIAVIGDGAITGGMAYEAMNNAAYLNSRVIVIYNDNGQVSLPTGTPSAGGTGPAGSLSAYTARLIASKPFQNFRDTAKSINKLFPKEIQEANAKIDEYARGFVSGGTLFEELGFYYIGPVDGHDLDNLVPILESVRDRGGNQPVLLHIKTQKGYGYPPAEFASDKYHGVPKFDVATGKKQVIPAKTPSYTSVFADTLINIAATDRSVVAITAAMPGGTGIDKFGRRFPKRTFDVGIAEQHAVTFAAGQAAEGLKPFCSIYSTFLQRAYDQVIHDCAIQKLPVRFILDRAGLVGNDGPTHHGSFDLAYLGCIPDIVVCAPSDEVELMNMVHTVYSIDSLPSALRYPRGSALGLEKLNDLFGYELEEMPEKGTVLPVGKGRVIRQARAGAKSRVAILSLGTRLACAVTAARALEEADGKVGVTVADARWMKPLDTELVGKLAEEHDILITVEEGSIGGFGDHVLHFLALSGRLDEGKLKVRPMVLPDKYIEAAGQGEQYEEAGLSAGFIENTARKLLGKQSVLSAPVAAEPPTIA</sequence>
<evidence type="ECO:0000256" key="3">
    <source>
        <dbReference type="ARBA" id="ARBA00004980"/>
    </source>
</evidence>
<dbReference type="EMBL" id="JBGBPQ010000031">
    <property type="protein sequence ID" value="KAL1495696.1"/>
    <property type="molecule type" value="Genomic_DNA"/>
</dbReference>
<dbReference type="GO" id="GO:0009228">
    <property type="term" value="P:thiamine biosynthetic process"/>
    <property type="evidence" value="ECO:0007669"/>
    <property type="project" value="UniProtKB-KW"/>
</dbReference>
<dbReference type="SUPFAM" id="SSF52518">
    <property type="entry name" value="Thiamin diphosphate-binding fold (THDP-binding)"/>
    <property type="match status" value="2"/>
</dbReference>
<dbReference type="FunFam" id="3.40.50.970:FF:000005">
    <property type="entry name" value="1-deoxy-D-xylulose-5-phosphate synthase"/>
    <property type="match status" value="1"/>
</dbReference>
<comment type="similarity">
    <text evidence="4">Belongs to the transketolase family. DXPS subfamily.</text>
</comment>
<keyword evidence="8" id="KW-0479">Metal-binding</keyword>
<evidence type="ECO:0000256" key="4">
    <source>
        <dbReference type="ARBA" id="ARBA00011081"/>
    </source>
</evidence>
<evidence type="ECO:0000256" key="5">
    <source>
        <dbReference type="ARBA" id="ARBA00011738"/>
    </source>
</evidence>
<keyword evidence="10" id="KW-0784">Thiamine biosynthesis</keyword>
<comment type="caution">
    <text evidence="16">The sequence shown here is derived from an EMBL/GenBank/DDBJ whole genome shotgun (WGS) entry which is preliminary data.</text>
</comment>
<comment type="subunit">
    <text evidence="5">Homodimer.</text>
</comment>
<organism evidence="16 17">
    <name type="scientific">Prymnesium parvum</name>
    <name type="common">Toxic golden alga</name>
    <dbReference type="NCBI Taxonomy" id="97485"/>
    <lineage>
        <taxon>Eukaryota</taxon>
        <taxon>Haptista</taxon>
        <taxon>Haptophyta</taxon>
        <taxon>Prymnesiophyceae</taxon>
        <taxon>Prymnesiales</taxon>
        <taxon>Prymnesiaceae</taxon>
        <taxon>Prymnesium</taxon>
    </lineage>
</organism>
<proteinExistence type="inferred from homology"/>
<dbReference type="PROSITE" id="PS00802">
    <property type="entry name" value="TRANSKETOLASE_2"/>
    <property type="match status" value="1"/>
</dbReference>
<evidence type="ECO:0000256" key="2">
    <source>
        <dbReference type="ARBA" id="ARBA00001964"/>
    </source>
</evidence>
<feature type="compositionally biased region" description="Low complexity" evidence="13">
    <location>
        <begin position="34"/>
        <end position="46"/>
    </location>
</feature>
<keyword evidence="9" id="KW-0460">Magnesium</keyword>
<dbReference type="Pfam" id="PF02780">
    <property type="entry name" value="Transketolase_C"/>
    <property type="match status" value="1"/>
</dbReference>
<dbReference type="InterPro" id="IPR009014">
    <property type="entry name" value="Transketo_C/PFOR_II"/>
</dbReference>
<dbReference type="AlphaFoldDB" id="A0AB34ID38"/>
<feature type="chain" id="PRO_5044199336" description="1-deoxy-D-xylulose-5-phosphate synthase" evidence="14">
    <location>
        <begin position="22"/>
        <end position="738"/>
    </location>
</feature>